<keyword evidence="2" id="KW-1185">Reference proteome</keyword>
<protein>
    <submittedName>
        <fullName evidence="1">Nitrogen regulatory protein PII</fullName>
    </submittedName>
</protein>
<proteinExistence type="predicted"/>
<dbReference type="Proteomes" id="UP000639010">
    <property type="component" value="Unassembled WGS sequence"/>
</dbReference>
<dbReference type="InterPro" id="IPR011322">
    <property type="entry name" value="N-reg_PII-like_a/b"/>
</dbReference>
<accession>A0ABR9H450</accession>
<dbReference type="InterPro" id="IPR002187">
    <property type="entry name" value="N-reg_PII"/>
</dbReference>
<comment type="caution">
    <text evidence="1">The sequence shown here is derived from an EMBL/GenBank/DDBJ whole genome shotgun (WGS) entry which is preliminary data.</text>
</comment>
<dbReference type="Pfam" id="PF00543">
    <property type="entry name" value="P-II"/>
    <property type="match status" value="1"/>
</dbReference>
<dbReference type="InterPro" id="IPR015867">
    <property type="entry name" value="N-reg_PII/ATP_PRibTrfase_C"/>
</dbReference>
<dbReference type="EMBL" id="JADBGG010000014">
    <property type="protein sequence ID" value="MBE1425494.1"/>
    <property type="molecule type" value="Genomic_DNA"/>
</dbReference>
<evidence type="ECO:0000313" key="2">
    <source>
        <dbReference type="Proteomes" id="UP000639010"/>
    </source>
</evidence>
<gene>
    <name evidence="1" type="ORF">H4684_002147</name>
</gene>
<organism evidence="1 2">
    <name type="scientific">Desulfomicrobium macestii</name>
    <dbReference type="NCBI Taxonomy" id="90731"/>
    <lineage>
        <taxon>Bacteria</taxon>
        <taxon>Pseudomonadati</taxon>
        <taxon>Thermodesulfobacteriota</taxon>
        <taxon>Desulfovibrionia</taxon>
        <taxon>Desulfovibrionales</taxon>
        <taxon>Desulfomicrobiaceae</taxon>
        <taxon>Desulfomicrobium</taxon>
    </lineage>
</organism>
<dbReference type="RefSeq" id="WP_192623706.1">
    <property type="nucleotide sequence ID" value="NZ_JADBGG010000014.1"/>
</dbReference>
<name>A0ABR9H450_9BACT</name>
<reference evidence="1 2" key="1">
    <citation type="submission" date="2020-10" db="EMBL/GenBank/DDBJ databases">
        <title>Genomic Encyclopedia of Type Strains, Phase IV (KMG-IV): sequencing the most valuable type-strain genomes for metagenomic binning, comparative biology and taxonomic classification.</title>
        <authorList>
            <person name="Goeker M."/>
        </authorList>
    </citation>
    <scope>NUCLEOTIDE SEQUENCE [LARGE SCALE GENOMIC DNA]</scope>
    <source>
        <strain evidence="1 2">DSM 4194</strain>
    </source>
</reference>
<sequence length="110" mass="12422">MTSRSRKLLTIFTEAALENTIIRDIERLGASGYTISEARGKGTRGARNARWEANSNIRVEIICDDEAAETIAVFLQEQYYDNYAMTIIMVDVTVLRPANFLSTQSKNKWG</sequence>
<dbReference type="SUPFAM" id="SSF54913">
    <property type="entry name" value="GlnB-like"/>
    <property type="match status" value="1"/>
</dbReference>
<dbReference type="Gene3D" id="3.30.70.120">
    <property type="match status" value="1"/>
</dbReference>
<evidence type="ECO:0000313" key="1">
    <source>
        <dbReference type="EMBL" id="MBE1425494.1"/>
    </source>
</evidence>